<organism evidence="3 8">
    <name type="scientific">Phytophthora fragariae</name>
    <dbReference type="NCBI Taxonomy" id="53985"/>
    <lineage>
        <taxon>Eukaryota</taxon>
        <taxon>Sar</taxon>
        <taxon>Stramenopiles</taxon>
        <taxon>Oomycota</taxon>
        <taxon>Peronosporomycetes</taxon>
        <taxon>Peronosporales</taxon>
        <taxon>Peronosporaceae</taxon>
        <taxon>Phytophthora</taxon>
    </lineage>
</organism>
<reference evidence="8 9" key="1">
    <citation type="submission" date="2018-08" db="EMBL/GenBank/DDBJ databases">
        <title>Genomic investigation of the strawberry pathogen Phytophthora fragariae indicates pathogenicity is determined by transcriptional variation in three key races.</title>
        <authorList>
            <person name="Adams T.M."/>
            <person name="Armitage A.D."/>
            <person name="Sobczyk M.K."/>
            <person name="Bates H.J."/>
            <person name="Dunwell J.M."/>
            <person name="Nellist C.F."/>
            <person name="Harrison R.J."/>
        </authorList>
    </citation>
    <scope>NUCLEOTIDE SEQUENCE [LARGE SCALE GENOMIC DNA]</scope>
    <source>
        <strain evidence="7 9">A4</strain>
        <strain evidence="6 10">NOV-5</strain>
        <strain evidence="4 11">NOV-71</strain>
        <strain evidence="3 8">NOV-9</strain>
        <strain evidence="5 12">ONT-3</strain>
    </source>
</reference>
<dbReference type="EMBL" id="QXFX01001519">
    <property type="protein sequence ID" value="KAE9088971.1"/>
    <property type="molecule type" value="Genomic_DNA"/>
</dbReference>
<dbReference type="Proteomes" id="UP000440732">
    <property type="component" value="Unassembled WGS sequence"/>
</dbReference>
<name>A0A6A3EDF5_9STRA</name>
<comment type="caution">
    <text evidence="3">The sequence shown here is derived from an EMBL/GenBank/DDBJ whole genome shotgun (WGS) entry which is preliminary data.</text>
</comment>
<dbReference type="Proteomes" id="UP000437068">
    <property type="component" value="Unassembled WGS sequence"/>
</dbReference>
<dbReference type="EMBL" id="QXFZ01001726">
    <property type="protein sequence ID" value="KAE9085902.1"/>
    <property type="molecule type" value="Genomic_DNA"/>
</dbReference>
<evidence type="ECO:0000313" key="10">
    <source>
        <dbReference type="Proteomes" id="UP000440732"/>
    </source>
</evidence>
<evidence type="ECO:0000256" key="2">
    <source>
        <dbReference type="SAM" id="SignalP"/>
    </source>
</evidence>
<evidence type="ECO:0000313" key="4">
    <source>
        <dbReference type="EMBL" id="KAE9085902.1"/>
    </source>
</evidence>
<dbReference type="Proteomes" id="UP000488956">
    <property type="component" value="Unassembled WGS sequence"/>
</dbReference>
<evidence type="ECO:0000313" key="9">
    <source>
        <dbReference type="Proteomes" id="UP000437068"/>
    </source>
</evidence>
<evidence type="ECO:0000256" key="1">
    <source>
        <dbReference type="SAM" id="MobiDB-lite"/>
    </source>
</evidence>
<evidence type="ECO:0000313" key="7">
    <source>
        <dbReference type="EMBL" id="KAE9296549.1"/>
    </source>
</evidence>
<dbReference type="EMBL" id="QXGF01001222">
    <property type="protein sequence ID" value="KAE8931585.1"/>
    <property type="molecule type" value="Genomic_DNA"/>
</dbReference>
<evidence type="ECO:0000313" key="5">
    <source>
        <dbReference type="EMBL" id="KAE9088971.1"/>
    </source>
</evidence>
<accession>A0A6A3EDF5</accession>
<keyword evidence="2" id="KW-0732">Signal</keyword>
<feature type="region of interest" description="Disordered" evidence="1">
    <location>
        <begin position="32"/>
        <end position="55"/>
    </location>
</feature>
<feature type="signal peptide" evidence="2">
    <location>
        <begin position="1"/>
        <end position="27"/>
    </location>
</feature>
<protein>
    <submittedName>
        <fullName evidence="3">Uncharacterized protein</fullName>
    </submittedName>
</protein>
<evidence type="ECO:0000313" key="3">
    <source>
        <dbReference type="EMBL" id="KAE8931585.1"/>
    </source>
</evidence>
<evidence type="ECO:0000313" key="11">
    <source>
        <dbReference type="Proteomes" id="UP000441208"/>
    </source>
</evidence>
<evidence type="ECO:0000313" key="6">
    <source>
        <dbReference type="EMBL" id="KAE9116244.1"/>
    </source>
</evidence>
<evidence type="ECO:0000313" key="12">
    <source>
        <dbReference type="Proteomes" id="UP000488956"/>
    </source>
</evidence>
<proteinExistence type="predicted"/>
<dbReference type="Proteomes" id="UP000429523">
    <property type="component" value="Unassembled WGS sequence"/>
</dbReference>
<feature type="chain" id="PRO_5033520357" evidence="2">
    <location>
        <begin position="28"/>
        <end position="55"/>
    </location>
</feature>
<gene>
    <name evidence="7" type="ORF">PF001_g16813</name>
    <name evidence="6" type="ORF">PF006_g19086</name>
    <name evidence="4" type="ORF">PF007_g20969</name>
    <name evidence="3" type="ORF">PF009_g18360</name>
    <name evidence="5" type="ORF">PF010_g19178</name>
</gene>
<dbReference type="EMBL" id="QXGA01001543">
    <property type="protein sequence ID" value="KAE9116244.1"/>
    <property type="molecule type" value="Genomic_DNA"/>
</dbReference>
<dbReference type="Proteomes" id="UP000441208">
    <property type="component" value="Unassembled WGS sequence"/>
</dbReference>
<dbReference type="AlphaFoldDB" id="A0A6A3EDF5"/>
<dbReference type="EMBL" id="QXGE01001175">
    <property type="protein sequence ID" value="KAE9296549.1"/>
    <property type="molecule type" value="Genomic_DNA"/>
</dbReference>
<evidence type="ECO:0000313" key="8">
    <source>
        <dbReference type="Proteomes" id="UP000429523"/>
    </source>
</evidence>
<sequence length="55" mass="6028">MGCPHASCVRIGRVTLLHIFWTCPSGCGPTRVSNPTTRGRIPQPRVALRSSRLRA</sequence>